<proteinExistence type="predicted"/>
<dbReference type="Proteomes" id="UP000755551">
    <property type="component" value="Unassembled WGS sequence"/>
</dbReference>
<dbReference type="RefSeq" id="WP_217334715.1">
    <property type="nucleotide sequence ID" value="NZ_JAHQZT010000008.1"/>
</dbReference>
<feature type="compositionally biased region" description="Polar residues" evidence="1">
    <location>
        <begin position="35"/>
        <end position="52"/>
    </location>
</feature>
<feature type="region of interest" description="Disordered" evidence="1">
    <location>
        <begin position="32"/>
        <end position="65"/>
    </location>
</feature>
<organism evidence="2 3">
    <name type="scientific">Marinobacterium weihaiense</name>
    <dbReference type="NCBI Taxonomy" id="2851016"/>
    <lineage>
        <taxon>Bacteria</taxon>
        <taxon>Pseudomonadati</taxon>
        <taxon>Pseudomonadota</taxon>
        <taxon>Gammaproteobacteria</taxon>
        <taxon>Oceanospirillales</taxon>
        <taxon>Oceanospirillaceae</taxon>
        <taxon>Marinobacterium</taxon>
    </lineage>
</organism>
<name>A0ABS6MAI6_9GAMM</name>
<gene>
    <name evidence="2" type="ORF">KTN04_08080</name>
</gene>
<evidence type="ECO:0000256" key="1">
    <source>
        <dbReference type="SAM" id="MobiDB-lite"/>
    </source>
</evidence>
<sequence>MVITGLTPDLARSLDQMIDGKADAHEGLFRKQDINNDTSGNPGTEWATNNTDAYGPETGTADDTTTNLDEDQVITVVAIYKMSQ</sequence>
<accession>A0ABS6MAI6</accession>
<evidence type="ECO:0000313" key="2">
    <source>
        <dbReference type="EMBL" id="MBV0933293.1"/>
    </source>
</evidence>
<keyword evidence="3" id="KW-1185">Reference proteome</keyword>
<reference evidence="2 3" key="1">
    <citation type="submission" date="2021-06" db="EMBL/GenBank/DDBJ databases">
        <title>Bacterium isolated from marine sediment.</title>
        <authorList>
            <person name="Zhu K.-L."/>
            <person name="Du Z.-J."/>
            <person name="Liang Q.-Y."/>
        </authorList>
    </citation>
    <scope>NUCLEOTIDE SEQUENCE [LARGE SCALE GENOMIC DNA]</scope>
    <source>
        <strain evidence="2 3">A346</strain>
    </source>
</reference>
<dbReference type="EMBL" id="JAHQZT010000008">
    <property type="protein sequence ID" value="MBV0933293.1"/>
    <property type="molecule type" value="Genomic_DNA"/>
</dbReference>
<protein>
    <submittedName>
        <fullName evidence="2">Uncharacterized protein</fullName>
    </submittedName>
</protein>
<evidence type="ECO:0000313" key="3">
    <source>
        <dbReference type="Proteomes" id="UP000755551"/>
    </source>
</evidence>
<comment type="caution">
    <text evidence="2">The sequence shown here is derived from an EMBL/GenBank/DDBJ whole genome shotgun (WGS) entry which is preliminary data.</text>
</comment>